<sequence length="204" mass="22447">MVLRGFKPRQKGTSMAMPLDRLLQIVVPPSIAARHHRDWAAAEERLGRPLPQDYKDLIDVYGGGSFDGHVGLLAPPPTRVGSDLAEYNDGYMDDLTNLWAITENRPASLAGEGLLVVWADTIDADSLNWLVKPGQSPQDWAVAVLDADLGECELYPMTCAEFLAGLFSEEITSRILSHHLSSEGHTFRSYPLNQGQSFSPSSQR</sequence>
<organism evidence="2 3">
    <name type="scientific">Actinoallomurus liliacearum</name>
    <dbReference type="NCBI Taxonomy" id="1080073"/>
    <lineage>
        <taxon>Bacteria</taxon>
        <taxon>Bacillati</taxon>
        <taxon>Actinomycetota</taxon>
        <taxon>Actinomycetes</taxon>
        <taxon>Streptosporangiales</taxon>
        <taxon>Thermomonosporaceae</taxon>
        <taxon>Actinoallomurus</taxon>
    </lineage>
</organism>
<proteinExistence type="predicted"/>
<reference evidence="3" key="1">
    <citation type="journal article" date="2019" name="Int. J. Syst. Evol. Microbiol.">
        <title>The Global Catalogue of Microorganisms (GCM) 10K type strain sequencing project: providing services to taxonomists for standard genome sequencing and annotation.</title>
        <authorList>
            <consortium name="The Broad Institute Genomics Platform"/>
            <consortium name="The Broad Institute Genome Sequencing Center for Infectious Disease"/>
            <person name="Wu L."/>
            <person name="Ma J."/>
        </authorList>
    </citation>
    <scope>NUCLEOTIDE SEQUENCE [LARGE SCALE GENOMIC DNA]</scope>
    <source>
        <strain evidence="3">JCM 17938</strain>
    </source>
</reference>
<evidence type="ECO:0000313" key="3">
    <source>
        <dbReference type="Proteomes" id="UP001500212"/>
    </source>
</evidence>
<comment type="caution">
    <text evidence="2">The sequence shown here is derived from an EMBL/GenBank/DDBJ whole genome shotgun (WGS) entry which is preliminary data.</text>
</comment>
<gene>
    <name evidence="2" type="ORF">GCM10023195_66530</name>
</gene>
<dbReference type="InterPro" id="IPR018958">
    <property type="entry name" value="Knr4/Smi1-like_dom"/>
</dbReference>
<dbReference type="Pfam" id="PF09346">
    <property type="entry name" value="SMI1_KNR4"/>
    <property type="match status" value="1"/>
</dbReference>
<evidence type="ECO:0000259" key="1">
    <source>
        <dbReference type="Pfam" id="PF09346"/>
    </source>
</evidence>
<dbReference type="Proteomes" id="UP001500212">
    <property type="component" value="Unassembled WGS sequence"/>
</dbReference>
<dbReference type="Gene3D" id="3.40.1580.10">
    <property type="entry name" value="SMI1/KNR4-like"/>
    <property type="match status" value="1"/>
</dbReference>
<feature type="domain" description="Knr4/Smi1-like" evidence="1">
    <location>
        <begin position="38"/>
        <end position="140"/>
    </location>
</feature>
<protein>
    <recommendedName>
        <fullName evidence="1">Knr4/Smi1-like domain-containing protein</fullName>
    </recommendedName>
</protein>
<name>A0ABP8TWA3_9ACTN</name>
<accession>A0ABP8TWA3</accession>
<dbReference type="InterPro" id="IPR037883">
    <property type="entry name" value="Knr4/Smi1-like_sf"/>
</dbReference>
<evidence type="ECO:0000313" key="2">
    <source>
        <dbReference type="EMBL" id="GAA4615143.1"/>
    </source>
</evidence>
<dbReference type="SUPFAM" id="SSF160631">
    <property type="entry name" value="SMI1/KNR4-like"/>
    <property type="match status" value="1"/>
</dbReference>
<keyword evidence="3" id="KW-1185">Reference proteome</keyword>
<dbReference type="EMBL" id="BAABHJ010000027">
    <property type="protein sequence ID" value="GAA4615143.1"/>
    <property type="molecule type" value="Genomic_DNA"/>
</dbReference>